<dbReference type="eggNOG" id="COG1887">
    <property type="taxonomic scope" value="Bacteria"/>
</dbReference>
<accession>R9L588</accession>
<keyword evidence="6" id="KW-0472">Membrane</keyword>
<name>R9L588_9ACTN</name>
<evidence type="ECO:0000256" key="2">
    <source>
        <dbReference type="ARBA" id="ARBA00010488"/>
    </source>
</evidence>
<protein>
    <submittedName>
        <fullName evidence="7">Uncharacterized protein</fullName>
    </submittedName>
</protein>
<organism evidence="7 8">
    <name type="scientific">Adlercreutzia caecimuris B7</name>
    <dbReference type="NCBI Taxonomy" id="1235794"/>
    <lineage>
        <taxon>Bacteria</taxon>
        <taxon>Bacillati</taxon>
        <taxon>Actinomycetota</taxon>
        <taxon>Coriobacteriia</taxon>
        <taxon>Eggerthellales</taxon>
        <taxon>Eggerthellaceae</taxon>
        <taxon>Adlercreutzia</taxon>
    </lineage>
</organism>
<evidence type="ECO:0000256" key="4">
    <source>
        <dbReference type="ARBA" id="ARBA00022679"/>
    </source>
</evidence>
<dbReference type="HOGENOM" id="CLU_029598_3_0_11"/>
<dbReference type="Gene3D" id="3.40.50.11820">
    <property type="match status" value="1"/>
</dbReference>
<dbReference type="OrthoDB" id="8549922at2"/>
<dbReference type="InterPro" id="IPR043148">
    <property type="entry name" value="TagF_C"/>
</dbReference>
<dbReference type="SUPFAM" id="SSF53756">
    <property type="entry name" value="UDP-Glycosyltransferase/glycogen phosphorylase"/>
    <property type="match status" value="1"/>
</dbReference>
<dbReference type="PANTHER" id="PTHR37316">
    <property type="entry name" value="TEICHOIC ACID GLYCEROL-PHOSPHATE PRIMASE"/>
    <property type="match status" value="1"/>
</dbReference>
<reference evidence="7 8" key="1">
    <citation type="submission" date="2013-04" db="EMBL/GenBank/DDBJ databases">
        <title>The Genome Sequence of Enterorhabdus caecimuris B7.</title>
        <authorList>
            <consortium name="The Broad Institute Genomics Platform"/>
            <consortium name="The Broad Institute Genome Sequencing Center for Infectious Disease"/>
            <person name="Earl A."/>
            <person name="Xavier R."/>
            <person name="Elson C."/>
            <person name="Duck W."/>
            <person name="Walker B."/>
            <person name="Young S."/>
            <person name="Zeng Q."/>
            <person name="Gargeya S."/>
            <person name="Fitzgerald M."/>
            <person name="Haas B."/>
            <person name="Abouelleil A."/>
            <person name="Allen A.W."/>
            <person name="Alvarado L."/>
            <person name="Arachchi H.M."/>
            <person name="Berlin A.M."/>
            <person name="Chapman S.B."/>
            <person name="Gainer-Dewar J."/>
            <person name="Goldberg J."/>
            <person name="Griggs A."/>
            <person name="Gujja S."/>
            <person name="Hansen M."/>
            <person name="Howarth C."/>
            <person name="Imamovic A."/>
            <person name="Ireland A."/>
            <person name="Larimer J."/>
            <person name="McCowan C."/>
            <person name="Murphy C."/>
            <person name="Pearson M."/>
            <person name="Poon T.W."/>
            <person name="Priest M."/>
            <person name="Roberts A."/>
            <person name="Saif S."/>
            <person name="Shea T."/>
            <person name="Sisk P."/>
            <person name="Sykes S."/>
            <person name="Wortman J."/>
            <person name="Nusbaum C."/>
            <person name="Birren B."/>
        </authorList>
    </citation>
    <scope>NUCLEOTIDE SEQUENCE [LARGE SCALE GENOMIC DNA]</scope>
    <source>
        <strain evidence="7 8">B7</strain>
    </source>
</reference>
<sequence length="595" mass="69059">MSIIVEDISWNRVFLNVRYRATEGETLKLYRIRQEAFIEFREQGREGDVVWAQLNLADAGHREPPEAGEWIFCCQLSEREATLAWATAHAPYLIRLARKRLWNELPKRKQRRAREVEITFDDYSFTDAEIDAEIARHPFATHDVAYDPALFGDLQSLSRVFRYFGGRYAVAASILPRTDATDFPFVVLAVDFFIKNYHPRIRRVSRVFFEKQCFIAFHKVMRLLFPKHGNRVLFLKTNGDEPTDNMAAIRDRMIERGLDGQFKIAERYRNTLEGHQNVFSWCRDIIQIAKSDYVFIDDYCPVFNFLDPGDKAVLTQVWHAGVGFKSVGYARFGITGSPDPYQSGHRRYDYALVGNEHLREIYSEVFGIEPEALLATGMPRLDHFLEEDRGRAIRAELVERFPWMEKGRVIVFAPTFRGTGQRTAFYPYGTYLDMKALYEMCERTNSYFVFEMHHFIEERPVIPEKYRDRLIDLSDENLNHLYFVADVLVTDYSSCFYDYLLLEKPVVFYVPDKDVYQATRGVQRTVDELAPGVVCETMDDFVRVLETEAYAEVEPDPSVLDRCLERSGLASDRAIDTILLGRDVPGVKMASKGRG</sequence>
<evidence type="ECO:0000256" key="5">
    <source>
        <dbReference type="ARBA" id="ARBA00022944"/>
    </source>
</evidence>
<dbReference type="RefSeq" id="WP_016308378.1">
    <property type="nucleotide sequence ID" value="NZ_KE159646.1"/>
</dbReference>
<evidence type="ECO:0000256" key="6">
    <source>
        <dbReference type="ARBA" id="ARBA00023136"/>
    </source>
</evidence>
<dbReference type="InterPro" id="IPR043149">
    <property type="entry name" value="TagF_N"/>
</dbReference>
<dbReference type="GeneID" id="82189795"/>
<dbReference type="AlphaFoldDB" id="R9L588"/>
<comment type="similarity">
    <text evidence="2">Belongs to the CDP-glycerol glycerophosphotransferase family.</text>
</comment>
<dbReference type="GO" id="GO:0047355">
    <property type="term" value="F:CDP-glycerol glycerophosphotransferase activity"/>
    <property type="evidence" value="ECO:0007669"/>
    <property type="project" value="InterPro"/>
</dbReference>
<dbReference type="InterPro" id="IPR007554">
    <property type="entry name" value="Glycerophosphate_synth"/>
</dbReference>
<comment type="subcellular location">
    <subcellularLocation>
        <location evidence="1">Cell membrane</location>
        <topology evidence="1">Peripheral membrane protein</topology>
    </subcellularLocation>
</comment>
<dbReference type="Gene3D" id="3.40.50.12580">
    <property type="match status" value="1"/>
</dbReference>
<keyword evidence="5" id="KW-0777">Teichoic acid biosynthesis</keyword>
<evidence type="ECO:0000313" key="8">
    <source>
        <dbReference type="Proteomes" id="UP000014204"/>
    </source>
</evidence>
<dbReference type="GO" id="GO:0005886">
    <property type="term" value="C:plasma membrane"/>
    <property type="evidence" value="ECO:0007669"/>
    <property type="project" value="UniProtKB-SubCell"/>
</dbReference>
<keyword evidence="8" id="KW-1185">Reference proteome</keyword>
<dbReference type="Pfam" id="PF04464">
    <property type="entry name" value="Glyphos_transf"/>
    <property type="match status" value="1"/>
</dbReference>
<dbReference type="PANTHER" id="PTHR37316:SF2">
    <property type="entry name" value="TEICHOIC ACID RIBITOL-PHOSPHATE POLYMERASE TARK"/>
    <property type="match status" value="1"/>
</dbReference>
<dbReference type="GO" id="GO:0019350">
    <property type="term" value="P:teichoic acid biosynthetic process"/>
    <property type="evidence" value="ECO:0007669"/>
    <property type="project" value="UniProtKB-KW"/>
</dbReference>
<dbReference type="STRING" id="1235794.C811_00129"/>
<evidence type="ECO:0000256" key="3">
    <source>
        <dbReference type="ARBA" id="ARBA00022475"/>
    </source>
</evidence>
<dbReference type="EMBL" id="ASSY01000001">
    <property type="protein sequence ID" value="EOS53825.1"/>
    <property type="molecule type" value="Genomic_DNA"/>
</dbReference>
<comment type="caution">
    <text evidence="7">The sequence shown here is derived from an EMBL/GenBank/DDBJ whole genome shotgun (WGS) entry which is preliminary data.</text>
</comment>
<proteinExistence type="inferred from homology"/>
<dbReference type="PATRIC" id="fig|1235794.3.peg.133"/>
<keyword evidence="3" id="KW-1003">Cell membrane</keyword>
<dbReference type="InterPro" id="IPR051612">
    <property type="entry name" value="Teichoic_Acid_Biosynth"/>
</dbReference>
<evidence type="ECO:0000256" key="1">
    <source>
        <dbReference type="ARBA" id="ARBA00004202"/>
    </source>
</evidence>
<evidence type="ECO:0000313" key="7">
    <source>
        <dbReference type="EMBL" id="EOS53825.1"/>
    </source>
</evidence>
<gene>
    <name evidence="7" type="ORF">C811_00129</name>
</gene>
<keyword evidence="4" id="KW-0808">Transferase</keyword>
<dbReference type="Proteomes" id="UP000014204">
    <property type="component" value="Unassembled WGS sequence"/>
</dbReference>